<keyword evidence="7" id="KW-0862">Zinc</keyword>
<comment type="caution">
    <text evidence="9">The sequence shown here is derived from an EMBL/GenBank/DDBJ whole genome shotgun (WGS) entry which is preliminary data.</text>
</comment>
<feature type="binding site" evidence="7">
    <location>
        <position position="19"/>
    </location>
    <ligand>
        <name>Zn(2+)</name>
        <dbReference type="ChEBI" id="CHEBI:29105"/>
    </ligand>
</feature>
<dbReference type="SUPFAM" id="SSF143800">
    <property type="entry name" value="L28p-like"/>
    <property type="match status" value="1"/>
</dbReference>
<dbReference type="HAMAP" id="MF_00501">
    <property type="entry name" value="Ribosomal_bL31_1"/>
    <property type="match status" value="1"/>
</dbReference>
<keyword evidence="5 7" id="KW-0687">Ribonucleoprotein</keyword>
<evidence type="ECO:0000313" key="9">
    <source>
        <dbReference type="EMBL" id="KKR30233.1"/>
    </source>
</evidence>
<dbReference type="GO" id="GO:0005840">
    <property type="term" value="C:ribosome"/>
    <property type="evidence" value="ECO:0007669"/>
    <property type="project" value="UniProtKB-KW"/>
</dbReference>
<evidence type="ECO:0000256" key="8">
    <source>
        <dbReference type="SAM" id="MobiDB-lite"/>
    </source>
</evidence>
<dbReference type="PANTHER" id="PTHR33280:SF1">
    <property type="entry name" value="LARGE RIBOSOMAL SUBUNIT PROTEIN BL31C"/>
    <property type="match status" value="1"/>
</dbReference>
<feature type="binding site" evidence="7">
    <location>
        <position position="37"/>
    </location>
    <ligand>
        <name>Zn(2+)</name>
        <dbReference type="ChEBI" id="CHEBI:29105"/>
    </ligand>
</feature>
<dbReference type="PANTHER" id="PTHR33280">
    <property type="entry name" value="50S RIBOSOMAL PROTEIN L31, CHLOROPLASTIC"/>
    <property type="match status" value="1"/>
</dbReference>
<evidence type="ECO:0000313" key="10">
    <source>
        <dbReference type="Proteomes" id="UP000034793"/>
    </source>
</evidence>
<name>A0A0G0PQQ1_9BACT</name>
<dbReference type="GO" id="GO:0006412">
    <property type="term" value="P:translation"/>
    <property type="evidence" value="ECO:0007669"/>
    <property type="project" value="UniProtKB-UniRule"/>
</dbReference>
<dbReference type="NCBIfam" id="NF000612">
    <property type="entry name" value="PRK00019.1"/>
    <property type="match status" value="1"/>
</dbReference>
<dbReference type="AlphaFoldDB" id="A0A0G0PQQ1"/>
<sequence>MKATIHPKWYEDAKITCACGNTFTVGATVPEIQVEVCYNCHPFYTGKMKFVDTAGRVDAFKARTNKAMKKVLSKTEKRRIKREKKIQKELERPDTLAELRKQARKSPKKKAGSTKIN</sequence>
<dbReference type="NCBIfam" id="TIGR00105">
    <property type="entry name" value="L31"/>
    <property type="match status" value="1"/>
</dbReference>
<keyword evidence="3 7" id="KW-0694">RNA-binding</keyword>
<evidence type="ECO:0000256" key="3">
    <source>
        <dbReference type="ARBA" id="ARBA00022884"/>
    </source>
</evidence>
<dbReference type="InterPro" id="IPR027491">
    <property type="entry name" value="Ribosomal_bL31_A"/>
</dbReference>
<reference evidence="9 10" key="1">
    <citation type="journal article" date="2015" name="Nature">
        <title>rRNA introns, odd ribosomes, and small enigmatic genomes across a large radiation of phyla.</title>
        <authorList>
            <person name="Brown C.T."/>
            <person name="Hug L.A."/>
            <person name="Thomas B.C."/>
            <person name="Sharon I."/>
            <person name="Castelle C.J."/>
            <person name="Singh A."/>
            <person name="Wilkins M.J."/>
            <person name="Williams K.H."/>
            <person name="Banfield J.F."/>
        </authorList>
    </citation>
    <scope>NUCLEOTIDE SEQUENCE [LARGE SCALE GENOMIC DNA]</scope>
</reference>
<evidence type="ECO:0000256" key="5">
    <source>
        <dbReference type="ARBA" id="ARBA00023274"/>
    </source>
</evidence>
<dbReference type="InterPro" id="IPR002150">
    <property type="entry name" value="Ribosomal_bL31"/>
</dbReference>
<gene>
    <name evidence="7" type="primary">rpmE</name>
    <name evidence="9" type="ORF">UT61_C0010G0006</name>
</gene>
<keyword evidence="2 7" id="KW-0699">rRNA-binding</keyword>
<accession>A0A0G0PQQ1</accession>
<keyword evidence="7" id="KW-0479">Metal-binding</keyword>
<feature type="binding site" evidence="7">
    <location>
        <position position="17"/>
    </location>
    <ligand>
        <name>Zn(2+)</name>
        <dbReference type="ChEBI" id="CHEBI:29105"/>
    </ligand>
</feature>
<evidence type="ECO:0000256" key="1">
    <source>
        <dbReference type="ARBA" id="ARBA00009296"/>
    </source>
</evidence>
<evidence type="ECO:0000256" key="6">
    <source>
        <dbReference type="ARBA" id="ARBA00035687"/>
    </source>
</evidence>
<comment type="subunit">
    <text evidence="7">Part of the 50S ribosomal subunit.</text>
</comment>
<protein>
    <recommendedName>
        <fullName evidence="6 7">Large ribosomal subunit protein bL31</fullName>
    </recommendedName>
</protein>
<evidence type="ECO:0000256" key="2">
    <source>
        <dbReference type="ARBA" id="ARBA00022730"/>
    </source>
</evidence>
<organism evidence="9 10">
    <name type="scientific">Candidatus Woesebacteria bacterium GW2011_GWA1_39_8</name>
    <dbReference type="NCBI Taxonomy" id="1618552"/>
    <lineage>
        <taxon>Bacteria</taxon>
        <taxon>Candidatus Woeseibacteriota</taxon>
    </lineage>
</organism>
<dbReference type="GO" id="GO:0003735">
    <property type="term" value="F:structural constituent of ribosome"/>
    <property type="evidence" value="ECO:0007669"/>
    <property type="project" value="InterPro"/>
</dbReference>
<dbReference type="InterPro" id="IPR042105">
    <property type="entry name" value="Ribosomal_bL31_sf"/>
</dbReference>
<comment type="similarity">
    <text evidence="1 7">Belongs to the bacterial ribosomal protein bL31 family. Type A subfamily.</text>
</comment>
<feature type="compositionally biased region" description="Basic residues" evidence="8">
    <location>
        <begin position="71"/>
        <end position="85"/>
    </location>
</feature>
<dbReference type="Proteomes" id="UP000034793">
    <property type="component" value="Unassembled WGS sequence"/>
</dbReference>
<dbReference type="PROSITE" id="PS01143">
    <property type="entry name" value="RIBOSOMAL_L31"/>
    <property type="match status" value="1"/>
</dbReference>
<dbReference type="GO" id="GO:0019843">
    <property type="term" value="F:rRNA binding"/>
    <property type="evidence" value="ECO:0007669"/>
    <property type="project" value="UniProtKB-KW"/>
</dbReference>
<dbReference type="GO" id="GO:1990904">
    <property type="term" value="C:ribonucleoprotein complex"/>
    <property type="evidence" value="ECO:0007669"/>
    <property type="project" value="UniProtKB-KW"/>
</dbReference>
<dbReference type="EMBL" id="LBXL01000010">
    <property type="protein sequence ID" value="KKR30233.1"/>
    <property type="molecule type" value="Genomic_DNA"/>
</dbReference>
<evidence type="ECO:0000256" key="4">
    <source>
        <dbReference type="ARBA" id="ARBA00022980"/>
    </source>
</evidence>
<dbReference type="GO" id="GO:0046872">
    <property type="term" value="F:metal ion binding"/>
    <property type="evidence" value="ECO:0007669"/>
    <property type="project" value="UniProtKB-KW"/>
</dbReference>
<dbReference type="Gene3D" id="4.10.830.30">
    <property type="entry name" value="Ribosomal protein L31"/>
    <property type="match status" value="1"/>
</dbReference>
<evidence type="ECO:0000256" key="7">
    <source>
        <dbReference type="HAMAP-Rule" id="MF_00501"/>
    </source>
</evidence>
<dbReference type="Pfam" id="PF01197">
    <property type="entry name" value="Ribosomal_L31"/>
    <property type="match status" value="1"/>
</dbReference>
<feature type="compositionally biased region" description="Basic residues" evidence="8">
    <location>
        <begin position="102"/>
        <end position="117"/>
    </location>
</feature>
<feature type="binding site" evidence="7">
    <location>
        <position position="40"/>
    </location>
    <ligand>
        <name>Zn(2+)</name>
        <dbReference type="ChEBI" id="CHEBI:29105"/>
    </ligand>
</feature>
<dbReference type="InterPro" id="IPR034704">
    <property type="entry name" value="Ribosomal_bL28/bL31-like_sf"/>
</dbReference>
<comment type="function">
    <text evidence="7">Binds the 23S rRNA.</text>
</comment>
<keyword evidence="4 7" id="KW-0689">Ribosomal protein</keyword>
<feature type="compositionally biased region" description="Basic and acidic residues" evidence="8">
    <location>
        <begin position="86"/>
        <end position="101"/>
    </location>
</feature>
<feature type="region of interest" description="Disordered" evidence="8">
    <location>
        <begin position="71"/>
        <end position="117"/>
    </location>
</feature>
<dbReference type="PRINTS" id="PR01249">
    <property type="entry name" value="RIBOSOMALL31"/>
</dbReference>
<dbReference type="PATRIC" id="fig|1618552.3.peg.410"/>
<comment type="cofactor">
    <cofactor evidence="7">
        <name>Zn(2+)</name>
        <dbReference type="ChEBI" id="CHEBI:29105"/>
    </cofactor>
    <text evidence="7">Binds 1 zinc ion per subunit.</text>
</comment>
<proteinExistence type="inferred from homology"/>